<dbReference type="Proteomes" id="UP000594001">
    <property type="component" value="Chromosome"/>
</dbReference>
<feature type="coiled-coil region" evidence="1">
    <location>
        <begin position="31"/>
        <end position="82"/>
    </location>
</feature>
<keyword evidence="4" id="KW-1185">Reference proteome</keyword>
<dbReference type="EMBL" id="CP054719">
    <property type="protein sequence ID" value="QOL20147.1"/>
    <property type="molecule type" value="Genomic_DNA"/>
</dbReference>
<evidence type="ECO:0000313" key="4">
    <source>
        <dbReference type="Proteomes" id="UP000594001"/>
    </source>
</evidence>
<dbReference type="AlphaFoldDB" id="A0A7L9RU64"/>
<feature type="signal peptide" evidence="2">
    <location>
        <begin position="1"/>
        <end position="21"/>
    </location>
</feature>
<keyword evidence="2" id="KW-0732">Signal</keyword>
<evidence type="ECO:0000256" key="1">
    <source>
        <dbReference type="SAM" id="Coils"/>
    </source>
</evidence>
<dbReference type="RefSeq" id="WP_350331701.1">
    <property type="nucleotide sequence ID" value="NZ_CP054719.1"/>
</dbReference>
<keyword evidence="1" id="KW-0175">Coiled coil</keyword>
<gene>
    <name evidence="3" type="ORF">CPBP_00928</name>
</gene>
<proteinExistence type="predicted"/>
<protein>
    <recommendedName>
        <fullName evidence="5">LTXXQ motif family protein</fullName>
    </recommendedName>
</protein>
<evidence type="ECO:0000313" key="3">
    <source>
        <dbReference type="EMBL" id="QOL20147.1"/>
    </source>
</evidence>
<name>A0A7L9RU64_9PROT</name>
<evidence type="ECO:0000256" key="2">
    <source>
        <dbReference type="SAM" id="SignalP"/>
    </source>
</evidence>
<organism evidence="3 4">
    <name type="scientific">Candidatus Bodocaedibacter vickermanii</name>
    <dbReference type="NCBI Taxonomy" id="2741701"/>
    <lineage>
        <taxon>Bacteria</taxon>
        <taxon>Pseudomonadati</taxon>
        <taxon>Pseudomonadota</taxon>
        <taxon>Alphaproteobacteria</taxon>
        <taxon>Holosporales</taxon>
        <taxon>Candidatus Paracaedibacteraceae</taxon>
        <taxon>Candidatus Bodocaedibacter</taxon>
    </lineage>
</organism>
<evidence type="ECO:0008006" key="5">
    <source>
        <dbReference type="Google" id="ProtNLM"/>
    </source>
</evidence>
<accession>A0A7L9RU64</accession>
<sequence>MKNTVFVLMTALLMTAPFAKALLSDEQQHRLVKLDRLENQAHENLQKAEQAALMGKISSNQLRAMRKQYEAAKEVLQAELSKLPNRAEIEQWLIDNHVGIGE</sequence>
<dbReference type="KEGG" id="pbal:CPBP_00928"/>
<feature type="chain" id="PRO_5033058466" description="LTXXQ motif family protein" evidence="2">
    <location>
        <begin position="22"/>
        <end position="102"/>
    </location>
</feature>
<reference evidence="3 4" key="1">
    <citation type="submission" date="2020-06" db="EMBL/GenBank/DDBJ databases">
        <title>The endosymbiont of the kinetoplastid Bodo saltans is a Paracaedibacter-like alpha-proteobacterium possessing a putative toxin-antitoxin system.</title>
        <authorList>
            <person name="Midha S."/>
            <person name="Rigden D.J."/>
            <person name="Siozios S."/>
            <person name="Hurst G.D.D."/>
            <person name="Jackson A.P."/>
        </authorList>
    </citation>
    <scope>NUCLEOTIDE SEQUENCE [LARGE SCALE GENOMIC DNA]</scope>
    <source>
        <strain evidence="3">Lake Konstanz</strain>
    </source>
</reference>